<comment type="similarity">
    <text evidence="1">Belongs to the OsmC/Ohr family.</text>
</comment>
<evidence type="ECO:0000313" key="2">
    <source>
        <dbReference type="EMBL" id="SEH33654.1"/>
    </source>
</evidence>
<dbReference type="InterPro" id="IPR036102">
    <property type="entry name" value="OsmC/Ohrsf"/>
</dbReference>
<dbReference type="EMBL" id="FNWQ01000002">
    <property type="protein sequence ID" value="SEH33654.1"/>
    <property type="molecule type" value="Genomic_DNA"/>
</dbReference>
<proteinExistence type="inferred from homology"/>
<reference evidence="2 3" key="1">
    <citation type="submission" date="2016-10" db="EMBL/GenBank/DDBJ databases">
        <authorList>
            <person name="de Groot N.N."/>
        </authorList>
    </citation>
    <scope>NUCLEOTIDE SEQUENCE [LARGE SCALE GENOMIC DNA]</scope>
    <source>
        <strain evidence="2 3">DSM 23031</strain>
    </source>
</reference>
<dbReference type="PANTHER" id="PTHR33797">
    <property type="entry name" value="ORGANIC HYDROPEROXIDE RESISTANCE PROTEIN-LIKE"/>
    <property type="match status" value="1"/>
</dbReference>
<dbReference type="Gene3D" id="3.30.300.20">
    <property type="match status" value="1"/>
</dbReference>
<dbReference type="OrthoDB" id="9797508at2"/>
<dbReference type="InterPro" id="IPR019953">
    <property type="entry name" value="OHR"/>
</dbReference>
<sequence length="152" mass="16155">MESNNIHEIENSQVISVSKVLYTGKVLTTGGRDGKAKSNDEKLDIELTSPGAQGNGTNPEQLLAAGWSACFIGAMHLGASKMKIVLPAGLCINASVDLATYNEGFLLQAYLEVHLPGMPISEARKVVEMAHATCPYSKATRGNINVKIDVVV</sequence>
<dbReference type="Gene3D" id="2.20.25.10">
    <property type="match status" value="1"/>
</dbReference>
<organism evidence="2 3">
    <name type="scientific">Chryseobacterium culicis</name>
    <dbReference type="NCBI Taxonomy" id="680127"/>
    <lineage>
        <taxon>Bacteria</taxon>
        <taxon>Pseudomonadati</taxon>
        <taxon>Bacteroidota</taxon>
        <taxon>Flavobacteriia</taxon>
        <taxon>Flavobacteriales</taxon>
        <taxon>Weeksellaceae</taxon>
        <taxon>Chryseobacterium group</taxon>
        <taxon>Chryseobacterium</taxon>
    </lineage>
</organism>
<dbReference type="NCBIfam" id="TIGR03561">
    <property type="entry name" value="organ_hyd_perox"/>
    <property type="match status" value="1"/>
</dbReference>
<dbReference type="Pfam" id="PF02566">
    <property type="entry name" value="OsmC"/>
    <property type="match status" value="1"/>
</dbReference>
<dbReference type="STRING" id="680127.SAMN05421593_2399"/>
<dbReference type="GO" id="GO:0006979">
    <property type="term" value="P:response to oxidative stress"/>
    <property type="evidence" value="ECO:0007669"/>
    <property type="project" value="InterPro"/>
</dbReference>
<dbReference type="InterPro" id="IPR003718">
    <property type="entry name" value="OsmC/Ohr_fam"/>
</dbReference>
<accession>A0A1H6HHC3</accession>
<dbReference type="PANTHER" id="PTHR33797:SF2">
    <property type="entry name" value="ORGANIC HYDROPEROXIDE RESISTANCE PROTEIN-LIKE"/>
    <property type="match status" value="1"/>
</dbReference>
<name>A0A1H6HHC3_CHRCI</name>
<evidence type="ECO:0000313" key="3">
    <source>
        <dbReference type="Proteomes" id="UP000198561"/>
    </source>
</evidence>
<dbReference type="Proteomes" id="UP000198561">
    <property type="component" value="Unassembled WGS sequence"/>
</dbReference>
<dbReference type="SUPFAM" id="SSF82784">
    <property type="entry name" value="OsmC-like"/>
    <property type="match status" value="1"/>
</dbReference>
<dbReference type="AlphaFoldDB" id="A0A1H6HHC3"/>
<protein>
    <submittedName>
        <fullName evidence="2">Peroxiredoxin, Ohr subfamily</fullName>
    </submittedName>
</protein>
<evidence type="ECO:0000256" key="1">
    <source>
        <dbReference type="ARBA" id="ARBA00007378"/>
    </source>
</evidence>
<dbReference type="InterPro" id="IPR015946">
    <property type="entry name" value="KH_dom-like_a/b"/>
</dbReference>
<dbReference type="RefSeq" id="WP_089692622.1">
    <property type="nucleotide sequence ID" value="NZ_FNWQ01000002.1"/>
</dbReference>
<gene>
    <name evidence="2" type="ORF">SAMN05421593_2399</name>
</gene>